<dbReference type="EMBL" id="JADYXP020000003">
    <property type="protein sequence ID" value="KAL0128497.1"/>
    <property type="molecule type" value="Genomic_DNA"/>
</dbReference>
<name>A0AAW2GP06_9HYME</name>
<accession>A0AAW2GP06</accession>
<feature type="region of interest" description="Disordered" evidence="1">
    <location>
        <begin position="32"/>
        <end position="131"/>
    </location>
</feature>
<evidence type="ECO:0000313" key="2">
    <source>
        <dbReference type="EMBL" id="KAL0128497.1"/>
    </source>
</evidence>
<feature type="compositionally biased region" description="Polar residues" evidence="1">
    <location>
        <begin position="37"/>
        <end position="48"/>
    </location>
</feature>
<evidence type="ECO:0000256" key="1">
    <source>
        <dbReference type="SAM" id="MobiDB-lite"/>
    </source>
</evidence>
<gene>
    <name evidence="2" type="ORF">PUN28_003666</name>
</gene>
<keyword evidence="3" id="KW-1185">Reference proteome</keyword>
<reference evidence="2 3" key="1">
    <citation type="submission" date="2023-03" db="EMBL/GenBank/DDBJ databases">
        <title>High recombination rates correlate with genetic variation in Cardiocondyla obscurior ants.</title>
        <authorList>
            <person name="Errbii M."/>
        </authorList>
    </citation>
    <scope>NUCLEOTIDE SEQUENCE [LARGE SCALE GENOMIC DNA]</scope>
    <source>
        <strain evidence="2">Alpha-2009</strain>
        <tissue evidence="2">Whole body</tissue>
    </source>
</reference>
<comment type="caution">
    <text evidence="2">The sequence shown here is derived from an EMBL/GenBank/DDBJ whole genome shotgun (WGS) entry which is preliminary data.</text>
</comment>
<feature type="compositionally biased region" description="Polar residues" evidence="1">
    <location>
        <begin position="71"/>
        <end position="83"/>
    </location>
</feature>
<sequence>MASKEPAAGTVANTIRVTGEATTSTVSATLSTTATSNGLVTSGQTQRPVKTKKVRPAKILSAAPSAAPGRTSATGRPFSTSSGRAAATGTEGSDSRRPMDSRSKKSSAPTKLLKDPAGKNRGPPVRRGSTIKAMEVLRSPQLELKTVAGLERDASVESGFEPERVLVEQVNTQETMRSVRPTCARITRAVATPTTAPTPPRTAPQATATAPLATTPVIAGPSGMTPAGLIPTATIAAAGRASEVPPVPLSLPLPPFAPMIMPILAPLLIPPPAPSAYLANAG</sequence>
<feature type="compositionally biased region" description="Basic and acidic residues" evidence="1">
    <location>
        <begin position="93"/>
        <end position="103"/>
    </location>
</feature>
<proteinExistence type="predicted"/>
<dbReference type="AlphaFoldDB" id="A0AAW2GP06"/>
<organism evidence="2 3">
    <name type="scientific">Cardiocondyla obscurior</name>
    <dbReference type="NCBI Taxonomy" id="286306"/>
    <lineage>
        <taxon>Eukaryota</taxon>
        <taxon>Metazoa</taxon>
        <taxon>Ecdysozoa</taxon>
        <taxon>Arthropoda</taxon>
        <taxon>Hexapoda</taxon>
        <taxon>Insecta</taxon>
        <taxon>Pterygota</taxon>
        <taxon>Neoptera</taxon>
        <taxon>Endopterygota</taxon>
        <taxon>Hymenoptera</taxon>
        <taxon>Apocrita</taxon>
        <taxon>Aculeata</taxon>
        <taxon>Formicoidea</taxon>
        <taxon>Formicidae</taxon>
        <taxon>Myrmicinae</taxon>
        <taxon>Cardiocondyla</taxon>
    </lineage>
</organism>
<protein>
    <submittedName>
        <fullName evidence="2">Uncharacterized protein</fullName>
    </submittedName>
</protein>
<evidence type="ECO:0000313" key="3">
    <source>
        <dbReference type="Proteomes" id="UP001430953"/>
    </source>
</evidence>
<dbReference type="Proteomes" id="UP001430953">
    <property type="component" value="Unassembled WGS sequence"/>
</dbReference>